<evidence type="ECO:0000313" key="7">
    <source>
        <dbReference type="Proteomes" id="UP000834106"/>
    </source>
</evidence>
<dbReference type="AlphaFoldDB" id="A0AAD1Z1N2"/>
<keyword evidence="5" id="KW-0472">Membrane</keyword>
<evidence type="ECO:0000256" key="5">
    <source>
        <dbReference type="SAM" id="Phobius"/>
    </source>
</evidence>
<dbReference type="PANTHER" id="PTHR32116">
    <property type="entry name" value="GALACTURONOSYLTRANSFERASE 4-RELATED"/>
    <property type="match status" value="1"/>
</dbReference>
<dbReference type="Pfam" id="PF01501">
    <property type="entry name" value="Glyco_transf_8"/>
    <property type="match status" value="1"/>
</dbReference>
<keyword evidence="3" id="KW-0328">Glycosyltransferase</keyword>
<dbReference type="InterPro" id="IPR029044">
    <property type="entry name" value="Nucleotide-diphossugar_trans"/>
</dbReference>
<dbReference type="Proteomes" id="UP000834106">
    <property type="component" value="Chromosome 4"/>
</dbReference>
<dbReference type="PANTHER" id="PTHR32116:SF74">
    <property type="entry name" value="GALACTURONOSYLTRANSFERASE 10-RELATED"/>
    <property type="match status" value="1"/>
</dbReference>
<comment type="pathway">
    <text evidence="1">Glycan metabolism; pectin biosynthesis.</text>
</comment>
<keyword evidence="7" id="KW-1185">Reference proteome</keyword>
<gene>
    <name evidence="6" type="ORF">FPE_LOCUS7366</name>
</gene>
<dbReference type="CDD" id="cd06429">
    <property type="entry name" value="GT8_like_1"/>
    <property type="match status" value="1"/>
</dbReference>
<sequence>MDQGGRIACLFVCICMILPSILIPIGVYLQSMKPRCYIKDFYAPALNTHIPSNATSSNTFIFFDLQLRNMMVANSLRYGDLNLSLFYGLNGNIPVANYTVPGFKQGEKNTDDWRDVVETHGLPWGDAIKAVSNGSKVVFRADLVADVKLKQMFWSKKKKMVLKATVEVDGSAERIRNPSRDQLLLRDPTDMTESLKALISPKKCSVPTLVQIRNLQILLSNAALRRNPLTISESESAICDMALLLFQGQRLHYDSATMILRLKAKIQGLEEQTSSINEKSSKYGQIAAEEVPKIVVNSTALSSQNPDKVVFHLVTDEVNYAAMKAWFAINSFKGVTVDVQKIEEFTWLNASYVPVLKQLQDSNTQNYYFSGSTGDSRTPIKFRNPKYLSMLNHLRFYIPEVFPELKKVVFLDDDVIVQKDLSCLFCIDLNGNVNGAVETCMETFHRYHKYLNYSPPLIREHFDPDACGWAFGMNVFDLVEWRKRNVTGIYHYWQEKNVDRTLWKLGTLPPGLLTFYGLTEPLNPTWHVLGLGYTNVDPLVIEKGAVLHFNGNSKPWLKIRMEKLALPFRSNIEMHKDLRANYEMTQGITYVEIGILAFLMKFFDYVVDFIQHGLMDEFYKVHGAKKRVGAMATSLATMTARRAATFVRLSSPGSSTRSASLIPRRGLAGAADHHGPPKVDFWKDPMSPSKWKEEHFVIVSLSGWGLLLFGGYKFFTGGKKNNEEKLVEATH</sequence>
<evidence type="ECO:0008006" key="8">
    <source>
        <dbReference type="Google" id="ProtNLM"/>
    </source>
</evidence>
<keyword evidence="4" id="KW-0808">Transferase</keyword>
<reference evidence="6" key="1">
    <citation type="submission" date="2023-05" db="EMBL/GenBank/DDBJ databases">
        <authorList>
            <person name="Huff M."/>
        </authorList>
    </citation>
    <scope>NUCLEOTIDE SEQUENCE</scope>
</reference>
<comment type="similarity">
    <text evidence="2">Belongs to the glycosyltransferase 8 family.</text>
</comment>
<dbReference type="EMBL" id="OU503039">
    <property type="protein sequence ID" value="CAI9759936.1"/>
    <property type="molecule type" value="Genomic_DNA"/>
</dbReference>
<organism evidence="6 7">
    <name type="scientific">Fraxinus pennsylvanica</name>
    <dbReference type="NCBI Taxonomy" id="56036"/>
    <lineage>
        <taxon>Eukaryota</taxon>
        <taxon>Viridiplantae</taxon>
        <taxon>Streptophyta</taxon>
        <taxon>Embryophyta</taxon>
        <taxon>Tracheophyta</taxon>
        <taxon>Spermatophyta</taxon>
        <taxon>Magnoliopsida</taxon>
        <taxon>eudicotyledons</taxon>
        <taxon>Gunneridae</taxon>
        <taxon>Pentapetalae</taxon>
        <taxon>asterids</taxon>
        <taxon>lamiids</taxon>
        <taxon>Lamiales</taxon>
        <taxon>Oleaceae</taxon>
        <taxon>Oleeae</taxon>
        <taxon>Fraxinus</taxon>
    </lineage>
</organism>
<keyword evidence="5" id="KW-1133">Transmembrane helix</keyword>
<evidence type="ECO:0000256" key="3">
    <source>
        <dbReference type="ARBA" id="ARBA00022676"/>
    </source>
</evidence>
<evidence type="ECO:0000256" key="1">
    <source>
        <dbReference type="ARBA" id="ARBA00004877"/>
    </source>
</evidence>
<dbReference type="GO" id="GO:0047262">
    <property type="term" value="F:polygalacturonate 4-alpha-galacturonosyltransferase activity"/>
    <property type="evidence" value="ECO:0007669"/>
    <property type="project" value="InterPro"/>
</dbReference>
<keyword evidence="5" id="KW-0812">Transmembrane</keyword>
<evidence type="ECO:0000256" key="2">
    <source>
        <dbReference type="ARBA" id="ARBA00006351"/>
    </source>
</evidence>
<accession>A0AAD1Z1N2</accession>
<name>A0AAD1Z1N2_9LAMI</name>
<evidence type="ECO:0000256" key="4">
    <source>
        <dbReference type="ARBA" id="ARBA00022679"/>
    </source>
</evidence>
<proteinExistence type="inferred from homology"/>
<feature type="transmembrane region" description="Helical" evidence="5">
    <location>
        <begin position="7"/>
        <end position="29"/>
    </location>
</feature>
<dbReference type="InterPro" id="IPR029993">
    <property type="entry name" value="GAUT"/>
</dbReference>
<dbReference type="Gene3D" id="3.90.550.10">
    <property type="entry name" value="Spore Coat Polysaccharide Biosynthesis Protein SpsA, Chain A"/>
    <property type="match status" value="1"/>
</dbReference>
<evidence type="ECO:0000313" key="6">
    <source>
        <dbReference type="EMBL" id="CAI9759936.1"/>
    </source>
</evidence>
<protein>
    <recommendedName>
        <fullName evidence="8">Hexosyltransferase</fullName>
    </recommendedName>
</protein>
<dbReference type="SUPFAM" id="SSF53448">
    <property type="entry name" value="Nucleotide-diphospho-sugar transferases"/>
    <property type="match status" value="1"/>
</dbReference>
<dbReference type="InterPro" id="IPR002495">
    <property type="entry name" value="Glyco_trans_8"/>
</dbReference>